<feature type="compositionally biased region" description="Polar residues" evidence="1">
    <location>
        <begin position="589"/>
        <end position="602"/>
    </location>
</feature>
<dbReference type="Proteomes" id="UP001604336">
    <property type="component" value="Unassembled WGS sequence"/>
</dbReference>
<feature type="compositionally biased region" description="Basic and acidic residues" evidence="1">
    <location>
        <begin position="881"/>
        <end position="924"/>
    </location>
</feature>
<feature type="region of interest" description="Disordered" evidence="1">
    <location>
        <begin position="586"/>
        <end position="607"/>
    </location>
</feature>
<dbReference type="EMBL" id="JBFOLK010000004">
    <property type="protein sequence ID" value="KAL2519597.1"/>
    <property type="molecule type" value="Genomic_DNA"/>
</dbReference>
<keyword evidence="3" id="KW-1185">Reference proteome</keyword>
<feature type="region of interest" description="Disordered" evidence="1">
    <location>
        <begin position="256"/>
        <end position="290"/>
    </location>
</feature>
<feature type="region of interest" description="Disordered" evidence="1">
    <location>
        <begin position="642"/>
        <end position="712"/>
    </location>
</feature>
<reference evidence="3" key="1">
    <citation type="submission" date="2024-07" db="EMBL/GenBank/DDBJ databases">
        <title>Two chromosome-level genome assemblies of Korean endemic species Abeliophyllum distichum and Forsythia ovata (Oleaceae).</title>
        <authorList>
            <person name="Jang H."/>
        </authorList>
    </citation>
    <scope>NUCLEOTIDE SEQUENCE [LARGE SCALE GENOMIC DNA]</scope>
</reference>
<comment type="caution">
    <text evidence="2">The sequence shown here is derived from an EMBL/GenBank/DDBJ whole genome shotgun (WGS) entry which is preliminary data.</text>
</comment>
<proteinExistence type="predicted"/>
<dbReference type="Pfam" id="PF15996">
    <property type="entry name" value="PNISR"/>
    <property type="match status" value="1"/>
</dbReference>
<organism evidence="2 3">
    <name type="scientific">Abeliophyllum distichum</name>
    <dbReference type="NCBI Taxonomy" id="126358"/>
    <lineage>
        <taxon>Eukaryota</taxon>
        <taxon>Viridiplantae</taxon>
        <taxon>Streptophyta</taxon>
        <taxon>Embryophyta</taxon>
        <taxon>Tracheophyta</taxon>
        <taxon>Spermatophyta</taxon>
        <taxon>Magnoliopsida</taxon>
        <taxon>eudicotyledons</taxon>
        <taxon>Gunneridae</taxon>
        <taxon>Pentapetalae</taxon>
        <taxon>asterids</taxon>
        <taxon>lamiids</taxon>
        <taxon>Lamiales</taxon>
        <taxon>Oleaceae</taxon>
        <taxon>Forsythieae</taxon>
        <taxon>Abeliophyllum</taxon>
    </lineage>
</organism>
<feature type="region of interest" description="Disordered" evidence="1">
    <location>
        <begin position="142"/>
        <end position="173"/>
    </location>
</feature>
<sequence>MDYQQPRPYMRPPPSHPLPSTADPYQRPPPPPNQQWSSYSTPQFHYQPQLQHSTSPPPQWPPPPPPPPVHSSDHSHYPPYPAHQPPPYPAHPHYPPAHPLPPRPPHVPHSYSQNWENASWGHHQNWEYQAHNNEEDWATKARAWAAAKAATENQLPQSQVTQAGRPEEQNSFHDQYSQSVDTQFMDVQQPLASASSYQHYPVGTAPPYRTPLGQSQQPPFISSGQSSYAMEAHLPPYTASDGNLAGNTTFLQQEKSSISSFVHQQEVPSSYSSNSDKEAGDINGEFNRSSSLPPVASVSQLYAQPLPPTFGRSGWMEEPHYSLSGQKAESATDLSDQPLNFAPHFNRNQDPHMQPHTHSSGGPARAVDPVAAIPSNYAWAPAAASSEGLYPSVPPAIPSGPQVDHSMVVPSPASGHSTPMFPTGASFQPTGPIIGASFGVGTGSALHPTVAFNGDAFGVSSVSERPRKASVPNWLREEIIKNKASIPSSVSEFPKEDSLSVEEESVDRSSRKGDQADSKSIDSSRTTEDEDEDEDEDEVEAARAAAINQEIKRVLTEVLLKVTDELFDEIASKVLNEDDVTVEVDHNTDLSNQKKLPSTPAGSTPKAFAKVLIPTKTKETASENVSEKSVTAGDVLGLASYASDDEDEEIQSFGKPDSKENSAHEQSISSKLLIETPAVQHGGSKEETDERGNILANAETDGTSKTKTNITGAHLGTASTELIDNRVARELACSDNQFSSKTESGVGVADEMRHVHDTSKSEETVTGKAVEIAERQDRNSDSRKTTRDDSPSRHTRNRSDMNDRSNNKNNHIGKDYDRVVESFKERVDKKGDEDHRRHEERHARKERTDDRNGSKDKVKGIGRSGEKVKDSESRKRCSPSDVKDGRQQTDREKRSSGKEDNERRERTKDELRERSRHKNGSDSSRHKRRRSSSVDGKGRESKDNSVVSHANNSSDESLGDSKRKSHHSRKRKSPSPVRSRKRQVSRSPHSKHSQRRHSPYSSLETTRGRSRSRSPVRRRQ</sequence>
<gene>
    <name evidence="2" type="ORF">Adt_15844</name>
</gene>
<feature type="compositionally biased region" description="Basic and acidic residues" evidence="1">
    <location>
        <begin position="506"/>
        <end position="527"/>
    </location>
</feature>
<feature type="compositionally biased region" description="Polar residues" evidence="1">
    <location>
        <begin position="256"/>
        <end position="274"/>
    </location>
</feature>
<feature type="region of interest" description="Disordered" evidence="1">
    <location>
        <begin position="735"/>
        <end position="1020"/>
    </location>
</feature>
<evidence type="ECO:0000256" key="1">
    <source>
        <dbReference type="SAM" id="MobiDB-lite"/>
    </source>
</evidence>
<feature type="region of interest" description="Disordered" evidence="1">
    <location>
        <begin position="489"/>
        <end position="543"/>
    </location>
</feature>
<feature type="compositionally biased region" description="Polar residues" evidence="1">
    <location>
        <begin position="700"/>
        <end position="712"/>
    </location>
</feature>
<feature type="compositionally biased region" description="Polar residues" evidence="1">
    <location>
        <begin position="34"/>
        <end position="51"/>
    </location>
</feature>
<feature type="compositionally biased region" description="Basic residues" evidence="1">
    <location>
        <begin position="963"/>
        <end position="998"/>
    </location>
</feature>
<evidence type="ECO:0000313" key="3">
    <source>
        <dbReference type="Proteomes" id="UP001604336"/>
    </source>
</evidence>
<name>A0ABD1U3L1_9LAMI</name>
<feature type="compositionally biased region" description="Low complexity" evidence="1">
    <location>
        <begin position="142"/>
        <end position="151"/>
    </location>
</feature>
<accession>A0ABD1U3L1</accession>
<feature type="compositionally biased region" description="Polar residues" evidence="1">
    <location>
        <begin position="152"/>
        <end position="162"/>
    </location>
</feature>
<feature type="compositionally biased region" description="Pro residues" evidence="1">
    <location>
        <begin position="78"/>
        <end position="107"/>
    </location>
</feature>
<dbReference type="AlphaFoldDB" id="A0ABD1U3L1"/>
<feature type="compositionally biased region" description="Polar residues" evidence="1">
    <location>
        <begin position="944"/>
        <end position="956"/>
    </location>
</feature>
<protein>
    <submittedName>
        <fullName evidence="2">Cyclin-related</fullName>
    </submittedName>
</protein>
<feature type="compositionally biased region" description="Basic and acidic residues" evidence="1">
    <location>
        <begin position="683"/>
        <end position="692"/>
    </location>
</feature>
<feature type="compositionally biased region" description="Acidic residues" evidence="1">
    <location>
        <begin position="528"/>
        <end position="539"/>
    </location>
</feature>
<feature type="region of interest" description="Disordered" evidence="1">
    <location>
        <begin position="1"/>
        <end position="116"/>
    </location>
</feature>
<evidence type="ECO:0000313" key="2">
    <source>
        <dbReference type="EMBL" id="KAL2519597.1"/>
    </source>
</evidence>
<feature type="compositionally biased region" description="Pro residues" evidence="1">
    <location>
        <begin position="55"/>
        <end position="69"/>
    </location>
</feature>
<feature type="compositionally biased region" description="Basic residues" evidence="1">
    <location>
        <begin position="1008"/>
        <end position="1020"/>
    </location>
</feature>
<feature type="compositionally biased region" description="Basic and acidic residues" evidence="1">
    <location>
        <begin position="750"/>
        <end position="875"/>
    </location>
</feature>
<dbReference type="InterPro" id="IPR031937">
    <property type="entry name" value="PNISR"/>
</dbReference>
<feature type="region of interest" description="Disordered" evidence="1">
    <location>
        <begin position="345"/>
        <end position="366"/>
    </location>
</feature>